<evidence type="ECO:0000256" key="2">
    <source>
        <dbReference type="ARBA" id="ARBA00022729"/>
    </source>
</evidence>
<dbReference type="SMART" id="SM00365">
    <property type="entry name" value="LRR_SD22"/>
    <property type="match status" value="2"/>
</dbReference>
<reference evidence="7" key="1">
    <citation type="submission" date="2013-03" db="EMBL/GenBank/DDBJ databases">
        <title>The Genome Sequence of Anopheles dirus WRAIR2.</title>
        <authorList>
            <consortium name="The Broad Institute Genomics Platform"/>
            <person name="Neafsey D.E."/>
            <person name="Walton C."/>
            <person name="Walker B."/>
            <person name="Young S.K."/>
            <person name="Zeng Q."/>
            <person name="Gargeya S."/>
            <person name="Fitzgerald M."/>
            <person name="Haas B."/>
            <person name="Abouelleil A."/>
            <person name="Allen A.W."/>
            <person name="Alvarado L."/>
            <person name="Arachchi H.M."/>
            <person name="Berlin A.M."/>
            <person name="Chapman S.B."/>
            <person name="Gainer-Dewar J."/>
            <person name="Goldberg J."/>
            <person name="Griggs A."/>
            <person name="Gujja S."/>
            <person name="Hansen M."/>
            <person name="Howarth C."/>
            <person name="Imamovic A."/>
            <person name="Ireland A."/>
            <person name="Larimer J."/>
            <person name="McCowan C."/>
            <person name="Murphy C."/>
            <person name="Pearson M."/>
            <person name="Poon T.W."/>
            <person name="Priest M."/>
            <person name="Roberts A."/>
            <person name="Saif S."/>
            <person name="Shea T."/>
            <person name="Sisk P."/>
            <person name="Sykes S."/>
            <person name="Wortman J."/>
            <person name="Nusbaum C."/>
            <person name="Birren B."/>
        </authorList>
    </citation>
    <scope>NUCLEOTIDE SEQUENCE [LARGE SCALE GENOMIC DNA]</scope>
    <source>
        <strain evidence="7">WRAIR2</strain>
    </source>
</reference>
<organism evidence="6 7">
    <name type="scientific">Anopheles dirus</name>
    <dbReference type="NCBI Taxonomy" id="7168"/>
    <lineage>
        <taxon>Eukaryota</taxon>
        <taxon>Metazoa</taxon>
        <taxon>Ecdysozoa</taxon>
        <taxon>Arthropoda</taxon>
        <taxon>Hexapoda</taxon>
        <taxon>Insecta</taxon>
        <taxon>Pterygota</taxon>
        <taxon>Neoptera</taxon>
        <taxon>Endopterygota</taxon>
        <taxon>Diptera</taxon>
        <taxon>Nematocera</taxon>
        <taxon>Culicoidea</taxon>
        <taxon>Culicidae</taxon>
        <taxon>Anophelinae</taxon>
        <taxon>Anopheles</taxon>
    </lineage>
</organism>
<evidence type="ECO:0000313" key="6">
    <source>
        <dbReference type="EnsemblMetazoa" id="ADIR007133-PA"/>
    </source>
</evidence>
<sequence>MAMQQQQQEDEECINVRDRLTDNVLDLSLMSISKVPVQEIKPLRRATTLDLSNNRICIIESNFTDLTQLTQLDLSKNRITAICDDFGLLTNLRRLDLYKNQLTRLPLTFGRLRNLKYLDLQENPLNPTFKKLIGTCSDTSDCLAAASRAVEFMKQVERRVLDDRTKERKVREANQRLQEERQKLEAQKEAAATEADKPGANNEPEKSEKTRRRRKPVTQGNADADGKAKTRTKAELMPNGDSVSPGVRRSPILWVLMLLLLFATYLLYTKYSDALQMNRDGSLRESRDAILEEYIK</sequence>
<dbReference type="STRING" id="7168.A0A182NHL0"/>
<dbReference type="PANTHER" id="PTHR24373">
    <property type="entry name" value="SLIT RELATED LEUCINE-RICH REPEAT NEURONAL PROTEIN"/>
    <property type="match status" value="1"/>
</dbReference>
<evidence type="ECO:0000313" key="7">
    <source>
        <dbReference type="Proteomes" id="UP000075884"/>
    </source>
</evidence>
<dbReference type="SMART" id="SM00369">
    <property type="entry name" value="LRR_TYP"/>
    <property type="match status" value="4"/>
</dbReference>
<dbReference type="VEuPathDB" id="VectorBase:ADIR007133"/>
<dbReference type="InterPro" id="IPR050328">
    <property type="entry name" value="Dev_Immune_Receptor"/>
</dbReference>
<feature type="compositionally biased region" description="Basic and acidic residues" evidence="4">
    <location>
        <begin position="224"/>
        <end position="234"/>
    </location>
</feature>
<dbReference type="Gene3D" id="3.80.10.10">
    <property type="entry name" value="Ribonuclease Inhibitor"/>
    <property type="match status" value="1"/>
</dbReference>
<feature type="compositionally biased region" description="Basic and acidic residues" evidence="4">
    <location>
        <begin position="166"/>
        <end position="188"/>
    </location>
</feature>
<dbReference type="Pfam" id="PF00560">
    <property type="entry name" value="LRR_1"/>
    <property type="match status" value="1"/>
</dbReference>
<keyword evidence="7" id="KW-1185">Reference proteome</keyword>
<dbReference type="Pfam" id="PF13855">
    <property type="entry name" value="LRR_8"/>
    <property type="match status" value="1"/>
</dbReference>
<keyword evidence="1" id="KW-0433">Leucine-rich repeat</keyword>
<dbReference type="PRINTS" id="PR00019">
    <property type="entry name" value="LEURICHRPT"/>
</dbReference>
<protein>
    <recommendedName>
        <fullName evidence="8">Leucine-rich repeat-containing protein 59</fullName>
    </recommendedName>
</protein>
<feature type="region of interest" description="Disordered" evidence="4">
    <location>
        <begin position="166"/>
        <end position="245"/>
    </location>
</feature>
<keyword evidence="2" id="KW-0732">Signal</keyword>
<accession>A0A182NHL0</accession>
<dbReference type="PANTHER" id="PTHR24373:SF275">
    <property type="entry name" value="TIR DOMAIN-CONTAINING PROTEIN"/>
    <property type="match status" value="1"/>
</dbReference>
<evidence type="ECO:0000256" key="5">
    <source>
        <dbReference type="SAM" id="Phobius"/>
    </source>
</evidence>
<dbReference type="InterPro" id="IPR032675">
    <property type="entry name" value="LRR_dom_sf"/>
</dbReference>
<dbReference type="Proteomes" id="UP000075884">
    <property type="component" value="Unassembled WGS sequence"/>
</dbReference>
<proteinExistence type="predicted"/>
<dbReference type="EnsemblMetazoa" id="ADIR007133-RA">
    <property type="protein sequence ID" value="ADIR007133-PA"/>
    <property type="gene ID" value="ADIR007133"/>
</dbReference>
<dbReference type="AlphaFoldDB" id="A0A182NHL0"/>
<evidence type="ECO:0008006" key="8">
    <source>
        <dbReference type="Google" id="ProtNLM"/>
    </source>
</evidence>
<keyword evidence="5" id="KW-0812">Transmembrane</keyword>
<dbReference type="InterPro" id="IPR001611">
    <property type="entry name" value="Leu-rich_rpt"/>
</dbReference>
<keyword evidence="5" id="KW-1133">Transmembrane helix</keyword>
<dbReference type="SUPFAM" id="SSF52058">
    <property type="entry name" value="L domain-like"/>
    <property type="match status" value="1"/>
</dbReference>
<reference evidence="6" key="2">
    <citation type="submission" date="2020-05" db="UniProtKB">
        <authorList>
            <consortium name="EnsemblMetazoa"/>
        </authorList>
    </citation>
    <scope>IDENTIFICATION</scope>
    <source>
        <strain evidence="6">WRAIR2</strain>
    </source>
</reference>
<dbReference type="PROSITE" id="PS51450">
    <property type="entry name" value="LRR"/>
    <property type="match status" value="1"/>
</dbReference>
<evidence type="ECO:0000256" key="1">
    <source>
        <dbReference type="ARBA" id="ARBA00022614"/>
    </source>
</evidence>
<name>A0A182NHL0_9DIPT</name>
<keyword evidence="3" id="KW-0677">Repeat</keyword>
<dbReference type="InterPro" id="IPR003591">
    <property type="entry name" value="Leu-rich_rpt_typical-subtyp"/>
</dbReference>
<keyword evidence="5" id="KW-0472">Membrane</keyword>
<evidence type="ECO:0000256" key="4">
    <source>
        <dbReference type="SAM" id="MobiDB-lite"/>
    </source>
</evidence>
<feature type="transmembrane region" description="Helical" evidence="5">
    <location>
        <begin position="251"/>
        <end position="268"/>
    </location>
</feature>
<evidence type="ECO:0000256" key="3">
    <source>
        <dbReference type="ARBA" id="ARBA00022737"/>
    </source>
</evidence>